<name>A0A915PI93_9BILA</name>
<keyword evidence="1" id="KW-1185">Reference proteome</keyword>
<evidence type="ECO:0000313" key="2">
    <source>
        <dbReference type="WBParaSite" id="sdigi.contig120.g4726.t1"/>
    </source>
</evidence>
<sequence length="122" mass="13960">MMVGVGEDETHKEKQIKECTFLAVTFKKHFHSTINQREKSLSEGTLQERVNLSSLNDDAISWRQTVSYPNIHVHISYPRLSSVLAWDLTKKLSSTSTGRVEFSCLEVVGGKFYKKFLTNSNY</sequence>
<organism evidence="1 2">
    <name type="scientific">Setaria digitata</name>
    <dbReference type="NCBI Taxonomy" id="48799"/>
    <lineage>
        <taxon>Eukaryota</taxon>
        <taxon>Metazoa</taxon>
        <taxon>Ecdysozoa</taxon>
        <taxon>Nematoda</taxon>
        <taxon>Chromadorea</taxon>
        <taxon>Rhabditida</taxon>
        <taxon>Spirurina</taxon>
        <taxon>Spiruromorpha</taxon>
        <taxon>Filarioidea</taxon>
        <taxon>Setariidae</taxon>
        <taxon>Setaria</taxon>
    </lineage>
</organism>
<accession>A0A915PI93</accession>
<proteinExistence type="predicted"/>
<dbReference type="Proteomes" id="UP000887581">
    <property type="component" value="Unplaced"/>
</dbReference>
<reference evidence="2" key="1">
    <citation type="submission" date="2022-11" db="UniProtKB">
        <authorList>
            <consortium name="WormBaseParasite"/>
        </authorList>
    </citation>
    <scope>IDENTIFICATION</scope>
</reference>
<dbReference type="AlphaFoldDB" id="A0A915PI93"/>
<protein>
    <submittedName>
        <fullName evidence="2">Uncharacterized protein</fullName>
    </submittedName>
</protein>
<evidence type="ECO:0000313" key="1">
    <source>
        <dbReference type="Proteomes" id="UP000887581"/>
    </source>
</evidence>
<dbReference type="WBParaSite" id="sdigi.contig120.g4726.t1">
    <property type="protein sequence ID" value="sdigi.contig120.g4726.t1"/>
    <property type="gene ID" value="sdigi.contig120.g4726"/>
</dbReference>